<evidence type="ECO:0000256" key="4">
    <source>
        <dbReference type="ARBA" id="ARBA00022917"/>
    </source>
</evidence>
<evidence type="ECO:0000256" key="5">
    <source>
        <dbReference type="ARBA" id="ARBA00023146"/>
    </source>
</evidence>
<dbReference type="GO" id="GO:0006422">
    <property type="term" value="P:aspartyl-tRNA aminoacylation"/>
    <property type="evidence" value="ECO:0007669"/>
    <property type="project" value="TreeGrafter"/>
</dbReference>
<dbReference type="Gene3D" id="3.30.930.10">
    <property type="entry name" value="Bira Bifunctional Protein, Domain 2"/>
    <property type="match status" value="1"/>
</dbReference>
<reference evidence="7" key="1">
    <citation type="submission" date="2016-10" db="EMBL/GenBank/DDBJ databases">
        <title>Sequence of Gallionella enrichment culture.</title>
        <authorList>
            <person name="Poehlein A."/>
            <person name="Muehling M."/>
            <person name="Daniel R."/>
        </authorList>
    </citation>
    <scope>NUCLEOTIDE SEQUENCE</scope>
</reference>
<proteinExistence type="predicted"/>
<keyword evidence="1 7" id="KW-0436">Ligase</keyword>
<evidence type="ECO:0000256" key="3">
    <source>
        <dbReference type="ARBA" id="ARBA00022840"/>
    </source>
</evidence>
<dbReference type="EMBL" id="MLJW01007867">
    <property type="protein sequence ID" value="OIQ64751.1"/>
    <property type="molecule type" value="Genomic_DNA"/>
</dbReference>
<dbReference type="InterPro" id="IPR045864">
    <property type="entry name" value="aa-tRNA-synth_II/BPL/LPL"/>
</dbReference>
<protein>
    <submittedName>
        <fullName evidence="7">Aspartate--tRNA ligase</fullName>
        <ecNumber evidence="7">6.1.1.12</ecNumber>
    </submittedName>
</protein>
<dbReference type="PANTHER" id="PTHR22594">
    <property type="entry name" value="ASPARTYL/LYSYL-TRNA SYNTHETASE"/>
    <property type="match status" value="1"/>
</dbReference>
<dbReference type="PANTHER" id="PTHR22594:SF5">
    <property type="entry name" value="ASPARTATE--TRNA LIGASE, MITOCHONDRIAL"/>
    <property type="match status" value="1"/>
</dbReference>
<dbReference type="AlphaFoldDB" id="A0A1J5PAB2"/>
<feature type="domain" description="Aminoacyl-tRNA synthetase class II (D/K/N)" evidence="6">
    <location>
        <begin position="1"/>
        <end position="64"/>
    </location>
</feature>
<organism evidence="7">
    <name type="scientific">mine drainage metagenome</name>
    <dbReference type="NCBI Taxonomy" id="410659"/>
    <lineage>
        <taxon>unclassified sequences</taxon>
        <taxon>metagenomes</taxon>
        <taxon>ecological metagenomes</taxon>
    </lineage>
</organism>
<dbReference type="EC" id="6.1.1.12" evidence="7"/>
<keyword evidence="2" id="KW-0547">Nucleotide-binding</keyword>
<comment type="caution">
    <text evidence="7">The sequence shown here is derived from an EMBL/GenBank/DDBJ whole genome shotgun (WGS) entry which is preliminary data.</text>
</comment>
<gene>
    <name evidence="7" type="primary">aspS_14</name>
    <name evidence="7" type="ORF">GALL_536970</name>
</gene>
<keyword evidence="4" id="KW-0648">Protein biosynthesis</keyword>
<evidence type="ECO:0000256" key="2">
    <source>
        <dbReference type="ARBA" id="ARBA00022741"/>
    </source>
</evidence>
<sequence length="96" mass="10453">MQSKVFSALRIGPDEARAKFGFLLDALQYGAPPHGGIAFGLDRIVTMMAGAQSIRDVIAFPKTQRAQCLLTNAPGPVDEKQLKELHIRLRNPQPGV</sequence>
<evidence type="ECO:0000313" key="7">
    <source>
        <dbReference type="EMBL" id="OIQ64751.1"/>
    </source>
</evidence>
<evidence type="ECO:0000259" key="6">
    <source>
        <dbReference type="Pfam" id="PF00152"/>
    </source>
</evidence>
<keyword evidence="5" id="KW-0030">Aminoacyl-tRNA synthetase</keyword>
<dbReference type="Pfam" id="PF00152">
    <property type="entry name" value="tRNA-synt_2"/>
    <property type="match status" value="1"/>
</dbReference>
<dbReference type="SUPFAM" id="SSF55681">
    <property type="entry name" value="Class II aaRS and biotin synthetases"/>
    <property type="match status" value="1"/>
</dbReference>
<keyword evidence="3" id="KW-0067">ATP-binding</keyword>
<name>A0A1J5PAB2_9ZZZZ</name>
<dbReference type="GO" id="GO:0005524">
    <property type="term" value="F:ATP binding"/>
    <property type="evidence" value="ECO:0007669"/>
    <property type="project" value="UniProtKB-KW"/>
</dbReference>
<accession>A0A1J5PAB2</accession>
<evidence type="ECO:0000256" key="1">
    <source>
        <dbReference type="ARBA" id="ARBA00022598"/>
    </source>
</evidence>
<dbReference type="GO" id="GO:0004815">
    <property type="term" value="F:aspartate-tRNA ligase activity"/>
    <property type="evidence" value="ECO:0007669"/>
    <property type="project" value="UniProtKB-EC"/>
</dbReference>
<dbReference type="InterPro" id="IPR004364">
    <property type="entry name" value="Aa-tRNA-synt_II"/>
</dbReference>